<dbReference type="PANTHER" id="PTHR43355">
    <property type="entry name" value="FLAVIN REDUCTASE (NADPH)"/>
    <property type="match status" value="1"/>
</dbReference>
<dbReference type="Gene3D" id="3.40.50.720">
    <property type="entry name" value="NAD(P)-binding Rossmann-like Domain"/>
    <property type="match status" value="1"/>
</dbReference>
<dbReference type="Proteomes" id="UP000646579">
    <property type="component" value="Unassembled WGS sequence"/>
</dbReference>
<organism evidence="2 3">
    <name type="scientific">Devosia pacifica</name>
    <dbReference type="NCBI Taxonomy" id="1335967"/>
    <lineage>
        <taxon>Bacteria</taxon>
        <taxon>Pseudomonadati</taxon>
        <taxon>Pseudomonadota</taxon>
        <taxon>Alphaproteobacteria</taxon>
        <taxon>Hyphomicrobiales</taxon>
        <taxon>Devosiaceae</taxon>
        <taxon>Devosia</taxon>
    </lineage>
</organism>
<dbReference type="GO" id="GO:0004074">
    <property type="term" value="F:biliverdin reductase [NAD(P)H] activity"/>
    <property type="evidence" value="ECO:0007669"/>
    <property type="project" value="TreeGrafter"/>
</dbReference>
<protein>
    <submittedName>
        <fullName evidence="2">NmrA family transcriptional regulator</fullName>
    </submittedName>
</protein>
<dbReference type="RefSeq" id="WP_189422784.1">
    <property type="nucleotide sequence ID" value="NZ_BMZE01000001.1"/>
</dbReference>
<dbReference type="CDD" id="cd05244">
    <property type="entry name" value="BVR-B_like_SDR_a"/>
    <property type="match status" value="1"/>
</dbReference>
<keyword evidence="3" id="KW-1185">Reference proteome</keyword>
<dbReference type="PANTHER" id="PTHR43355:SF2">
    <property type="entry name" value="FLAVIN REDUCTASE (NADPH)"/>
    <property type="match status" value="1"/>
</dbReference>
<sequence length="209" mass="23039">MKVAVFGATGTVGRLAVIEMLAEGHEVTAFARDPQKLKENDPRLTRFAGDALHFEDVAAAIKGQDAVVVTLGAGTSRNSHVRSAGTMNVIRAMQRHGVRRLICQSTLGTHESWDNLNFFWKRIMFGALLRPVFKDHELQEQLVRASGLDWTIVRPSAFTDGPGLGNFIEDVPTSARRLTLKITRADVASFLSRQLHDTVYIERAVGLSS</sequence>
<reference evidence="2" key="1">
    <citation type="journal article" date="2014" name="Int. J. Syst. Evol. Microbiol.">
        <title>Complete genome sequence of Corynebacterium casei LMG S-19264T (=DSM 44701T), isolated from a smear-ripened cheese.</title>
        <authorList>
            <consortium name="US DOE Joint Genome Institute (JGI-PGF)"/>
            <person name="Walter F."/>
            <person name="Albersmeier A."/>
            <person name="Kalinowski J."/>
            <person name="Ruckert C."/>
        </authorList>
    </citation>
    <scope>NUCLEOTIDE SEQUENCE</scope>
    <source>
        <strain evidence="2">KCTC 32437</strain>
    </source>
</reference>
<dbReference type="InterPro" id="IPR016040">
    <property type="entry name" value="NAD(P)-bd_dom"/>
</dbReference>
<dbReference type="InterPro" id="IPR036291">
    <property type="entry name" value="NAD(P)-bd_dom_sf"/>
</dbReference>
<evidence type="ECO:0000313" key="2">
    <source>
        <dbReference type="EMBL" id="GHA12231.1"/>
    </source>
</evidence>
<dbReference type="SUPFAM" id="SSF51735">
    <property type="entry name" value="NAD(P)-binding Rossmann-fold domains"/>
    <property type="match status" value="1"/>
</dbReference>
<proteinExistence type="predicted"/>
<name>A0A918RV13_9HYPH</name>
<evidence type="ECO:0000313" key="3">
    <source>
        <dbReference type="Proteomes" id="UP000646579"/>
    </source>
</evidence>
<dbReference type="GO" id="GO:0042602">
    <property type="term" value="F:riboflavin reductase (NADPH) activity"/>
    <property type="evidence" value="ECO:0007669"/>
    <property type="project" value="TreeGrafter"/>
</dbReference>
<gene>
    <name evidence="2" type="ORF">GCM10007989_03340</name>
</gene>
<dbReference type="Pfam" id="PF13460">
    <property type="entry name" value="NAD_binding_10"/>
    <property type="match status" value="1"/>
</dbReference>
<dbReference type="EMBL" id="BMZE01000001">
    <property type="protein sequence ID" value="GHA12231.1"/>
    <property type="molecule type" value="Genomic_DNA"/>
</dbReference>
<feature type="domain" description="NAD(P)-binding" evidence="1">
    <location>
        <begin position="7"/>
        <end position="197"/>
    </location>
</feature>
<comment type="caution">
    <text evidence="2">The sequence shown here is derived from an EMBL/GenBank/DDBJ whole genome shotgun (WGS) entry which is preliminary data.</text>
</comment>
<reference evidence="2" key="2">
    <citation type="submission" date="2020-09" db="EMBL/GenBank/DDBJ databases">
        <authorList>
            <person name="Sun Q."/>
            <person name="Kim S."/>
        </authorList>
    </citation>
    <scope>NUCLEOTIDE SEQUENCE</scope>
    <source>
        <strain evidence="2">KCTC 32437</strain>
    </source>
</reference>
<dbReference type="AlphaFoldDB" id="A0A918RV13"/>
<evidence type="ECO:0000259" key="1">
    <source>
        <dbReference type="Pfam" id="PF13460"/>
    </source>
</evidence>
<accession>A0A918RV13</accession>
<dbReference type="InterPro" id="IPR051606">
    <property type="entry name" value="Polyketide_Oxido-like"/>
</dbReference>